<accession>A0ABQ8SPG1</accession>
<feature type="chain" id="PRO_5046538333" evidence="2">
    <location>
        <begin position="23"/>
        <end position="566"/>
    </location>
</feature>
<name>A0ABQ8SPG1_PERAM</name>
<feature type="region of interest" description="Disordered" evidence="1">
    <location>
        <begin position="43"/>
        <end position="262"/>
    </location>
</feature>
<sequence length="566" mass="59915">MTCVDKLVTVVLVVVTVAVVLGSSSGGASNAIICDSYNIGGVSSSNDSSNDSSNGSSNDSNDSSNDSSNGSSNDSSNDSSGSNNDSNGSSNDSSGNSNYSSSDSSGSNDSNGGGSSNDSSGGSSNDSSSGNNNSSSDSSDSNDSSGGSSNDSSSDSSSGSSSGSSGSNDSSSCSSNDSSSGSSNDSSSDSSGGSNNDSSSGSSNDCSSDSDSSSGSSNDSSSGSSNDSSSDSSGGNDSSGCSSNDSSGSSNDNSSDSSNDSSNDNNSVIFIWLFNGAVSTTRLFGVDEINDTEMVFGRMRPGFAIDNLVFTLRLGKLRKNPTRRIDIAINRKKSVAEIIDSTIRFEQSKAQPLDIDKEKKEIYESTIPYFRNKHNVQRITVTGLLLGSRGTVPKFFVTLGSKTDSYGWQIAEVTCIGGGTIFSYTSIDARRLCIVLKDTRQKPWRQLYSSRVKSVITYSMYQIDHSHVMKWQHKMRTTILSKFHEKIPARWAGHVARMGESRNAYRVSVGRPEGKRLSGRPRHRWEDNIKMDLREVGYDGRDWINLAQDRDQWRAYVRVAMNLRVP</sequence>
<dbReference type="EMBL" id="JAJSOF020000023">
    <property type="protein sequence ID" value="KAJ4435893.1"/>
    <property type="molecule type" value="Genomic_DNA"/>
</dbReference>
<evidence type="ECO:0000313" key="3">
    <source>
        <dbReference type="EMBL" id="KAJ4435893.1"/>
    </source>
</evidence>
<organism evidence="3 4">
    <name type="scientific">Periplaneta americana</name>
    <name type="common">American cockroach</name>
    <name type="synonym">Blatta americana</name>
    <dbReference type="NCBI Taxonomy" id="6978"/>
    <lineage>
        <taxon>Eukaryota</taxon>
        <taxon>Metazoa</taxon>
        <taxon>Ecdysozoa</taxon>
        <taxon>Arthropoda</taxon>
        <taxon>Hexapoda</taxon>
        <taxon>Insecta</taxon>
        <taxon>Pterygota</taxon>
        <taxon>Neoptera</taxon>
        <taxon>Polyneoptera</taxon>
        <taxon>Dictyoptera</taxon>
        <taxon>Blattodea</taxon>
        <taxon>Blattoidea</taxon>
        <taxon>Blattidae</taxon>
        <taxon>Blattinae</taxon>
        <taxon>Periplaneta</taxon>
    </lineage>
</organism>
<dbReference type="Proteomes" id="UP001148838">
    <property type="component" value="Unassembled WGS sequence"/>
</dbReference>
<comment type="caution">
    <text evidence="3">The sequence shown here is derived from an EMBL/GenBank/DDBJ whole genome shotgun (WGS) entry which is preliminary data.</text>
</comment>
<keyword evidence="2" id="KW-0732">Signal</keyword>
<protein>
    <submittedName>
        <fullName evidence="3">Uncharacterized protein</fullName>
    </submittedName>
</protein>
<evidence type="ECO:0000256" key="2">
    <source>
        <dbReference type="SAM" id="SignalP"/>
    </source>
</evidence>
<proteinExistence type="predicted"/>
<feature type="signal peptide" evidence="2">
    <location>
        <begin position="1"/>
        <end position="22"/>
    </location>
</feature>
<evidence type="ECO:0000256" key="1">
    <source>
        <dbReference type="SAM" id="MobiDB-lite"/>
    </source>
</evidence>
<reference evidence="3 4" key="1">
    <citation type="journal article" date="2022" name="Allergy">
        <title>Genome assembly and annotation of Periplaneta americana reveal a comprehensive cockroach allergen profile.</title>
        <authorList>
            <person name="Wang L."/>
            <person name="Xiong Q."/>
            <person name="Saelim N."/>
            <person name="Wang L."/>
            <person name="Nong W."/>
            <person name="Wan A.T."/>
            <person name="Shi M."/>
            <person name="Liu X."/>
            <person name="Cao Q."/>
            <person name="Hui J.H.L."/>
            <person name="Sookrung N."/>
            <person name="Leung T.F."/>
            <person name="Tungtrongchitr A."/>
            <person name="Tsui S.K.W."/>
        </authorList>
    </citation>
    <scope>NUCLEOTIDE SEQUENCE [LARGE SCALE GENOMIC DNA]</scope>
    <source>
        <strain evidence="3">PWHHKU_190912</strain>
    </source>
</reference>
<keyword evidence="4" id="KW-1185">Reference proteome</keyword>
<gene>
    <name evidence="3" type="ORF">ANN_18513</name>
</gene>
<evidence type="ECO:0000313" key="4">
    <source>
        <dbReference type="Proteomes" id="UP001148838"/>
    </source>
</evidence>